<comment type="pathway">
    <text evidence="4">Glycan metabolism; heparan sulfate biosynthesis.</text>
</comment>
<keyword evidence="14" id="KW-0333">Golgi apparatus</keyword>
<dbReference type="GO" id="GO:0030158">
    <property type="term" value="F:protein xylosyltransferase activity"/>
    <property type="evidence" value="ECO:0007669"/>
    <property type="project" value="UniProtKB-EC"/>
</dbReference>
<evidence type="ECO:0000256" key="7">
    <source>
        <dbReference type="ARBA" id="ARBA00022676"/>
    </source>
</evidence>
<dbReference type="InterPro" id="IPR024448">
    <property type="entry name" value="XylT_C"/>
</dbReference>
<keyword evidence="10" id="KW-0479">Metal-binding</keyword>
<comment type="similarity">
    <text evidence="5">Belongs to the glycosyltransferase 14 family. XylT subfamily.</text>
</comment>
<dbReference type="WBParaSite" id="nRc.2.0.1.t27701-RA">
    <property type="protein sequence ID" value="nRc.2.0.1.t27701-RA"/>
    <property type="gene ID" value="nRc.2.0.1.g27701"/>
</dbReference>
<keyword evidence="11" id="KW-0256">Endoplasmic reticulum</keyword>
<evidence type="ECO:0000259" key="20">
    <source>
        <dbReference type="PROSITE" id="PS51212"/>
    </source>
</evidence>
<reference evidence="22" key="1">
    <citation type="submission" date="2022-11" db="UniProtKB">
        <authorList>
            <consortium name="WormBaseParasite"/>
        </authorList>
    </citation>
    <scope>IDENTIFICATION</scope>
</reference>
<dbReference type="GO" id="GO:0046872">
    <property type="term" value="F:metal ion binding"/>
    <property type="evidence" value="ECO:0007669"/>
    <property type="project" value="UniProtKB-KW"/>
</dbReference>
<evidence type="ECO:0000256" key="17">
    <source>
        <dbReference type="ARBA" id="ARBA00023180"/>
    </source>
</evidence>
<dbReference type="Pfam" id="PF01822">
    <property type="entry name" value="WSC"/>
    <property type="match status" value="1"/>
</dbReference>
<sequence length="755" mass="88418">NANEGNWLGCFEDNPNDRLLKSGFFDLKNDNSPENCMDYCLRVGQEVAGLENATHCFCGMKSDLTYATKTVKDDECDFYDCPGDSTETCGGPSALSAYNTGLGPIPEQTFGFVEQNSDYATEPEKCIKIAFLLQLNGRSYRQIVRLIKMIYRPQHFYYVHVDKNENYTYRKMLEMENLESFRRNDNFKVNRHRFDTIWGGTSLLDMILQSVRDLSTKFEKSKNFDYVINLSESDFPILAVEDLVQFLTYYNGTSFLKGQPRNLTHRFLQKQGLMHVFFQCESRMWRLDDRVMPKGLRLDGGSDWLVLHRSLSEYALNEEDPLVLGLRQLFRFALLPAESFFHILAANSIYCFKTSLTTSNHLRAINWQRTKGCKCNTRNPVVDWCGCSPNIFRYKTNLDRAIFRRRLSTDEAKNRMTFFARKFDPTIDQEVINKIEKRLRDGDNSRKNEHAINQSYDSYWQNLYDYKYDFDNIQLWHRLKSFFDVCSAVFYRKFICRNIASQTCDENMENSLQNIQNFSLSTFRRGDKFMGLIFGFGLPCLNDNESFRIETFLKRKNNVVKVDDLVGESYDPKEEIFRNDHGVVYSDFTDITVTFKLRQKSEKLKYTIHWIGPGNKIKVSYALNSSSKRNFYGYQLYSSMKLGPLSPGLWSVKLVVENLTSSISLKNFSRFTVAAEDQFLIWPRKLSSSFDYATDFRNIFFNKFYSIETYCNWGWRKSCRIDVGEKEQCNNTVWSTLYPDPKSQVNELNEHFSYP</sequence>
<keyword evidence="7" id="KW-0328">Glycosyltransferase</keyword>
<dbReference type="AlphaFoldDB" id="A0A915JP36"/>
<dbReference type="PANTHER" id="PTHR46025:SF3">
    <property type="entry name" value="XYLOSYLTRANSFERASE OXT"/>
    <property type="match status" value="1"/>
</dbReference>
<evidence type="ECO:0000256" key="12">
    <source>
        <dbReference type="ARBA" id="ARBA00022968"/>
    </source>
</evidence>
<evidence type="ECO:0000256" key="14">
    <source>
        <dbReference type="ARBA" id="ARBA00023034"/>
    </source>
</evidence>
<comment type="subcellular location">
    <subcellularLocation>
        <location evidence="2">Endoplasmic reticulum membrane</location>
        <topology evidence="2">Single-pass type II membrane protein</topology>
    </subcellularLocation>
    <subcellularLocation>
        <location evidence="1">Golgi apparatus membrane</location>
        <topology evidence="1">Single-pass type II membrane protein</topology>
    </subcellularLocation>
</comment>
<evidence type="ECO:0000256" key="16">
    <source>
        <dbReference type="ARBA" id="ARBA00023157"/>
    </source>
</evidence>
<dbReference type="Pfam" id="PF02485">
    <property type="entry name" value="Branch"/>
    <property type="match status" value="1"/>
</dbReference>
<evidence type="ECO:0000256" key="4">
    <source>
        <dbReference type="ARBA" id="ARBA00005093"/>
    </source>
</evidence>
<keyword evidence="13" id="KW-1133">Transmembrane helix</keyword>
<keyword evidence="21" id="KW-1185">Reference proteome</keyword>
<evidence type="ECO:0000313" key="22">
    <source>
        <dbReference type="WBParaSite" id="nRc.2.0.1.t27701-RA"/>
    </source>
</evidence>
<keyword evidence="8" id="KW-0808">Transferase</keyword>
<keyword evidence="17" id="KW-0325">Glycoprotein</keyword>
<keyword evidence="16" id="KW-1015">Disulfide bond</keyword>
<dbReference type="GO" id="GO:0050650">
    <property type="term" value="P:chondroitin sulfate proteoglycan biosynthetic process"/>
    <property type="evidence" value="ECO:0007669"/>
    <property type="project" value="TreeGrafter"/>
</dbReference>
<dbReference type="InterPro" id="IPR003406">
    <property type="entry name" value="Glyco_trans_14"/>
</dbReference>
<feature type="domain" description="WSC" evidence="20">
    <location>
        <begin position="4"/>
        <end position="101"/>
    </location>
</feature>
<dbReference type="EC" id="2.4.2.26" evidence="6"/>
<evidence type="ECO:0000256" key="18">
    <source>
        <dbReference type="ARBA" id="ARBA00042865"/>
    </source>
</evidence>
<evidence type="ECO:0000256" key="5">
    <source>
        <dbReference type="ARBA" id="ARBA00010195"/>
    </source>
</evidence>
<evidence type="ECO:0000256" key="10">
    <source>
        <dbReference type="ARBA" id="ARBA00022723"/>
    </source>
</evidence>
<keyword evidence="9" id="KW-0812">Transmembrane</keyword>
<dbReference type="GO" id="GO:0000139">
    <property type="term" value="C:Golgi membrane"/>
    <property type="evidence" value="ECO:0007669"/>
    <property type="project" value="UniProtKB-SubCell"/>
</dbReference>
<evidence type="ECO:0000256" key="15">
    <source>
        <dbReference type="ARBA" id="ARBA00023136"/>
    </source>
</evidence>
<comment type="catalytic activity">
    <reaction evidence="19">
        <text>UDP-alpha-D-xylose + L-seryl-[protein] = 3-O-(beta-D-xylosyl)-L-seryl-[protein] + UDP + H(+)</text>
        <dbReference type="Rhea" id="RHEA:50192"/>
        <dbReference type="Rhea" id="RHEA-COMP:9863"/>
        <dbReference type="Rhea" id="RHEA-COMP:12567"/>
        <dbReference type="ChEBI" id="CHEBI:15378"/>
        <dbReference type="ChEBI" id="CHEBI:29999"/>
        <dbReference type="ChEBI" id="CHEBI:57632"/>
        <dbReference type="ChEBI" id="CHEBI:58223"/>
        <dbReference type="ChEBI" id="CHEBI:132085"/>
        <dbReference type="EC" id="2.4.2.26"/>
    </reaction>
</comment>
<evidence type="ECO:0000256" key="3">
    <source>
        <dbReference type="ARBA" id="ARBA00004840"/>
    </source>
</evidence>
<evidence type="ECO:0000256" key="13">
    <source>
        <dbReference type="ARBA" id="ARBA00022989"/>
    </source>
</evidence>
<dbReference type="GO" id="GO:0015012">
    <property type="term" value="P:heparan sulfate proteoglycan biosynthetic process"/>
    <property type="evidence" value="ECO:0007669"/>
    <property type="project" value="TreeGrafter"/>
</dbReference>
<name>A0A915JP36_ROMCU</name>
<evidence type="ECO:0000313" key="21">
    <source>
        <dbReference type="Proteomes" id="UP000887565"/>
    </source>
</evidence>
<evidence type="ECO:0000256" key="19">
    <source>
        <dbReference type="ARBA" id="ARBA00047847"/>
    </source>
</evidence>
<evidence type="ECO:0000256" key="8">
    <source>
        <dbReference type="ARBA" id="ARBA00022679"/>
    </source>
</evidence>
<keyword evidence="12" id="KW-0735">Signal-anchor</keyword>
<dbReference type="SMART" id="SM00321">
    <property type="entry name" value="WSC"/>
    <property type="match status" value="1"/>
</dbReference>
<accession>A0A915JP36</accession>
<comment type="pathway">
    <text evidence="3">Glycan metabolism; chondroitin sulfate biosynthesis.</text>
</comment>
<evidence type="ECO:0000256" key="6">
    <source>
        <dbReference type="ARBA" id="ARBA00011972"/>
    </source>
</evidence>
<dbReference type="Proteomes" id="UP000887565">
    <property type="component" value="Unplaced"/>
</dbReference>
<evidence type="ECO:0000256" key="9">
    <source>
        <dbReference type="ARBA" id="ARBA00022692"/>
    </source>
</evidence>
<proteinExistence type="inferred from homology"/>
<dbReference type="InterPro" id="IPR043538">
    <property type="entry name" value="XYLT"/>
</dbReference>
<dbReference type="Pfam" id="PF12529">
    <property type="entry name" value="Xylo_C"/>
    <property type="match status" value="1"/>
</dbReference>
<protein>
    <recommendedName>
        <fullName evidence="6">protein xylosyltransferase</fullName>
        <ecNumber evidence="6">2.4.2.26</ecNumber>
    </recommendedName>
    <alternativeName>
        <fullName evidence="18">Peptide O-xylosyltransferase</fullName>
    </alternativeName>
</protein>
<evidence type="ECO:0000256" key="1">
    <source>
        <dbReference type="ARBA" id="ARBA00004323"/>
    </source>
</evidence>
<dbReference type="InterPro" id="IPR002889">
    <property type="entry name" value="WSC_carb-bd"/>
</dbReference>
<dbReference type="GO" id="GO:0005789">
    <property type="term" value="C:endoplasmic reticulum membrane"/>
    <property type="evidence" value="ECO:0007669"/>
    <property type="project" value="UniProtKB-SubCell"/>
</dbReference>
<organism evidence="21 22">
    <name type="scientific">Romanomermis culicivorax</name>
    <name type="common">Nematode worm</name>
    <dbReference type="NCBI Taxonomy" id="13658"/>
    <lineage>
        <taxon>Eukaryota</taxon>
        <taxon>Metazoa</taxon>
        <taxon>Ecdysozoa</taxon>
        <taxon>Nematoda</taxon>
        <taxon>Enoplea</taxon>
        <taxon>Dorylaimia</taxon>
        <taxon>Mermithida</taxon>
        <taxon>Mermithoidea</taxon>
        <taxon>Mermithidae</taxon>
        <taxon>Romanomermis</taxon>
    </lineage>
</organism>
<keyword evidence="15" id="KW-0472">Membrane</keyword>
<dbReference type="PROSITE" id="PS51212">
    <property type="entry name" value="WSC"/>
    <property type="match status" value="1"/>
</dbReference>
<evidence type="ECO:0000256" key="11">
    <source>
        <dbReference type="ARBA" id="ARBA00022824"/>
    </source>
</evidence>
<evidence type="ECO:0000256" key="2">
    <source>
        <dbReference type="ARBA" id="ARBA00004648"/>
    </source>
</evidence>
<dbReference type="PANTHER" id="PTHR46025">
    <property type="entry name" value="XYLOSYLTRANSFERASE OXT"/>
    <property type="match status" value="1"/>
</dbReference>